<evidence type="ECO:0008006" key="4">
    <source>
        <dbReference type="Google" id="ProtNLM"/>
    </source>
</evidence>
<dbReference type="AlphaFoldDB" id="A0A0M2HHZ0"/>
<organism evidence="2 3">
    <name type="scientific">Microbacterium hydrocarbonoxydans</name>
    <dbReference type="NCBI Taxonomy" id="273678"/>
    <lineage>
        <taxon>Bacteria</taxon>
        <taxon>Bacillati</taxon>
        <taxon>Actinomycetota</taxon>
        <taxon>Actinomycetes</taxon>
        <taxon>Micrococcales</taxon>
        <taxon>Microbacteriaceae</taxon>
        <taxon>Microbacterium</taxon>
    </lineage>
</organism>
<dbReference type="EMBL" id="JYJB01000010">
    <property type="protein sequence ID" value="KJL46314.1"/>
    <property type="molecule type" value="Genomic_DNA"/>
</dbReference>
<evidence type="ECO:0000313" key="2">
    <source>
        <dbReference type="EMBL" id="KJL46314.1"/>
    </source>
</evidence>
<dbReference type="PATRIC" id="fig|273678.4.peg.2945"/>
<proteinExistence type="predicted"/>
<protein>
    <recommendedName>
        <fullName evidence="4">AbiEi antitoxin C-terminal domain-containing protein</fullName>
    </recommendedName>
</protein>
<gene>
    <name evidence="2" type="ORF">RS84_02945</name>
</gene>
<reference evidence="2 3" key="1">
    <citation type="submission" date="2015-02" db="EMBL/GenBank/DDBJ databases">
        <title>Draft genome sequences of ten Microbacterium spp. with emphasis on heavy metal contaminated environments.</title>
        <authorList>
            <person name="Corretto E."/>
        </authorList>
    </citation>
    <scope>NUCLEOTIDE SEQUENCE [LARGE SCALE GENOMIC DNA]</scope>
    <source>
        <strain evidence="2 3">SA35</strain>
    </source>
</reference>
<comment type="caution">
    <text evidence="2">The sequence shown here is derived from an EMBL/GenBank/DDBJ whole genome shotgun (WGS) entry which is preliminary data.</text>
</comment>
<evidence type="ECO:0000313" key="3">
    <source>
        <dbReference type="Proteomes" id="UP000033900"/>
    </source>
</evidence>
<name>A0A0M2HHZ0_9MICO</name>
<evidence type="ECO:0000256" key="1">
    <source>
        <dbReference type="SAM" id="MobiDB-lite"/>
    </source>
</evidence>
<dbReference type="Proteomes" id="UP000033900">
    <property type="component" value="Unassembled WGS sequence"/>
</dbReference>
<sequence>MLSRRAAPGSARWAADLSTDPGRDARTRDAVRHTGVMHPAFLYLPGARLSLSELSAARLDGHVIELGEGYIPADLVEGPELRARAVAPLIPAGTAASGPTAAWIHAGGVPPPARHHVNRTTAQRLRLDTDRRVFFHDRRLETGDTCLLSGTAVTTPVRTMVDLLLGAGRTPSFLPWADLLADALPEAVAPAAREIESLHRVPGRRQALAALRGLGLRRT</sequence>
<dbReference type="STRING" id="273678.RS84_02945"/>
<feature type="region of interest" description="Disordered" evidence="1">
    <location>
        <begin position="1"/>
        <end position="25"/>
    </location>
</feature>
<keyword evidence="3" id="KW-1185">Reference proteome</keyword>
<accession>A0A0M2HHZ0</accession>